<feature type="domain" description="TIR" evidence="4">
    <location>
        <begin position="4"/>
        <end position="115"/>
    </location>
</feature>
<feature type="repeat" description="WD" evidence="3">
    <location>
        <begin position="837"/>
        <end position="868"/>
    </location>
</feature>
<dbReference type="SUPFAM" id="SSF50998">
    <property type="entry name" value="Quinoprotein alcohol dehydrogenase-like"/>
    <property type="match status" value="1"/>
</dbReference>
<dbReference type="RefSeq" id="WP_085254253.1">
    <property type="nucleotide sequence ID" value="NZ_AP022573.1"/>
</dbReference>
<feature type="repeat" description="WD" evidence="3">
    <location>
        <begin position="879"/>
        <end position="911"/>
    </location>
</feature>
<accession>A0AAJ3TY22</accession>
<dbReference type="InterPro" id="IPR049052">
    <property type="entry name" value="nSTAND1"/>
</dbReference>
<evidence type="ECO:0000256" key="1">
    <source>
        <dbReference type="ARBA" id="ARBA00022574"/>
    </source>
</evidence>
<dbReference type="Pfam" id="PF00400">
    <property type="entry name" value="WD40"/>
    <property type="match status" value="7"/>
</dbReference>
<keyword evidence="2" id="KW-0677">Repeat</keyword>
<keyword evidence="1 3" id="KW-0853">WD repeat</keyword>
<feature type="domain" description="Novel STAND NTPase 1" evidence="5">
    <location>
        <begin position="167"/>
        <end position="599"/>
    </location>
</feature>
<proteinExistence type="predicted"/>
<feature type="repeat" description="WD" evidence="3">
    <location>
        <begin position="794"/>
        <end position="835"/>
    </location>
</feature>
<feature type="repeat" description="WD" evidence="3">
    <location>
        <begin position="718"/>
        <end position="749"/>
    </location>
</feature>
<dbReference type="PANTHER" id="PTHR22847">
    <property type="entry name" value="WD40 REPEAT PROTEIN"/>
    <property type="match status" value="1"/>
</dbReference>
<evidence type="ECO:0000313" key="7">
    <source>
        <dbReference type="Proteomes" id="UP000193387"/>
    </source>
</evidence>
<dbReference type="AlphaFoldDB" id="A0AAJ3TY22"/>
<evidence type="ECO:0008006" key="8">
    <source>
        <dbReference type="Google" id="ProtNLM"/>
    </source>
</evidence>
<dbReference type="SUPFAM" id="SSF52200">
    <property type="entry name" value="Toll/Interleukin receptor TIR domain"/>
    <property type="match status" value="1"/>
</dbReference>
<dbReference type="EMBL" id="LQPR01000011">
    <property type="protein sequence ID" value="ORW74067.1"/>
    <property type="molecule type" value="Genomic_DNA"/>
</dbReference>
<name>A0AAJ3TY22_9MYCO</name>
<organism evidence="6 7">
    <name type="scientific">Mycobacterium saskatchewanense</name>
    <dbReference type="NCBI Taxonomy" id="220927"/>
    <lineage>
        <taxon>Bacteria</taxon>
        <taxon>Bacillati</taxon>
        <taxon>Actinomycetota</taxon>
        <taxon>Actinomycetes</taxon>
        <taxon>Mycobacteriales</taxon>
        <taxon>Mycobacteriaceae</taxon>
        <taxon>Mycobacterium</taxon>
        <taxon>Mycobacterium simiae complex</taxon>
    </lineage>
</organism>
<feature type="repeat" description="WD" evidence="3">
    <location>
        <begin position="922"/>
        <end position="963"/>
    </location>
</feature>
<dbReference type="CDD" id="cd00200">
    <property type="entry name" value="WD40"/>
    <property type="match status" value="1"/>
</dbReference>
<reference evidence="6 7" key="1">
    <citation type="submission" date="2016-01" db="EMBL/GenBank/DDBJ databases">
        <title>The new phylogeny of the genus Mycobacterium.</title>
        <authorList>
            <person name="Tarcisio F."/>
            <person name="Conor M."/>
            <person name="Antonella G."/>
            <person name="Elisabetta G."/>
            <person name="Giulia F.S."/>
            <person name="Sara T."/>
            <person name="Anna F."/>
            <person name="Clotilde B."/>
            <person name="Roberto B."/>
            <person name="Veronica D.S."/>
            <person name="Fabio R."/>
            <person name="Monica P."/>
            <person name="Olivier J."/>
            <person name="Enrico T."/>
            <person name="Nicola S."/>
        </authorList>
    </citation>
    <scope>NUCLEOTIDE SEQUENCE [LARGE SCALE GENOMIC DNA]</scope>
    <source>
        <strain evidence="6 7">DSM 44616</strain>
    </source>
</reference>
<dbReference type="PROSITE" id="PS50082">
    <property type="entry name" value="WD_REPEATS_2"/>
    <property type="match status" value="7"/>
</dbReference>
<dbReference type="SUPFAM" id="SSF52540">
    <property type="entry name" value="P-loop containing nucleoside triphosphate hydrolases"/>
    <property type="match status" value="1"/>
</dbReference>
<feature type="repeat" description="WD" evidence="3">
    <location>
        <begin position="751"/>
        <end position="792"/>
    </location>
</feature>
<evidence type="ECO:0000259" key="4">
    <source>
        <dbReference type="Pfam" id="PF13676"/>
    </source>
</evidence>
<gene>
    <name evidence="6" type="ORF">AWC23_06035</name>
</gene>
<dbReference type="PROSITE" id="PS50294">
    <property type="entry name" value="WD_REPEATS_REGION"/>
    <property type="match status" value="6"/>
</dbReference>
<dbReference type="InterPro" id="IPR020472">
    <property type="entry name" value="WD40_PAC1"/>
</dbReference>
<dbReference type="Proteomes" id="UP000193387">
    <property type="component" value="Unassembled WGS sequence"/>
</dbReference>
<evidence type="ECO:0000313" key="6">
    <source>
        <dbReference type="EMBL" id="ORW74067.1"/>
    </source>
</evidence>
<dbReference type="InterPro" id="IPR019775">
    <property type="entry name" value="WD40_repeat_CS"/>
</dbReference>
<dbReference type="Pfam" id="PF20703">
    <property type="entry name" value="nSTAND1"/>
    <property type="match status" value="1"/>
</dbReference>
<dbReference type="Gene3D" id="2.130.10.10">
    <property type="entry name" value="YVTN repeat-like/Quinoprotein amine dehydrogenase"/>
    <property type="match status" value="3"/>
</dbReference>
<sequence length="1042" mass="112547">MPRIFLSHSSKDNTEAAALRQWLIDQRPELVSEIFLDIAEDSGLAPGRRWKDALRQANERCEAVICLVSHAWGSSPECKTEYRTAETLGKQILVARLEDTGDSDITAEWQRCDLFAPGPTTEITTAAGAPVLFNAASLDQLKKAIEGTGIGPENFVWPPRRDPDRAPYRGWEPFEDIDAGVFFGRNAAIMHGTDELRKMRFAGVKSLFVVLGPSGSGKSSFLRAGLIPRLQRDDRNFAVLGIVRPGRNALTGESGLAAAIHTARRELGLAGAPTFGEIKTICREPDVGRVCELLLEIRDAAAARLAYKANAKHQAPTLVLPLDQAEELFSAESVSAQTAQEAARFLELVAAVIARINTDDGRLIVAATIRTDRYEAMQSHPALDGIGTDLFNDLKTMPQHHFPGVIRGPAARASEAGDHLAIADDLVDRLVTDAGGGADTLPLLALTLQRLYTDYGTAEEITSDHYQAMGGMPNVVNNQIEDILSADPRDRDTALELLRSAFIPWLASINPDNDKALRRVALESELPAESRSLIDAFVEKRLLVRDRRGSEVVVEVALESLLRQWDELSHWLEDERQNLAAATDLERSAAAWDRHGRDESWLLGGSRLAAAEKVAVRPGFAERLAAAAEYLAASRHCEEDKLEIERRRHYDAVARRLVIEAKAMMAQTIPGGDAGAFQQLLAARAIASEPDNVPIAEALALRPGTLKIMDAGKPLLGLAIRPDGQRIAGAGDDALIRIWDAVTGQPVGRPLAGHDVRVQGVAFSPDGRWLGSAGGDRTVRVWDAETGEPVGRPLTGHAGVVYGVAFSRDGRWVASAGDDRTVRVWDVATGEPIGDPLTGHAGIVYSVAFSPDGLLASGGGDRTVRVWDPVSGCAVGNALTGHGETVWVVAFSPDGRRLASGSRDQTVRFWDPLSGEPLGDPLAGHTDVVRDVSFSPDGQRLATASYDGTLRIWEGATSETLRGHTDAVYGVAFSPDGRRLASCSQDGTSRLWCASDVRDDPPPDAAEAMCAILTTNMSKEQWPVWVSPDIEYIPACPDLPIP</sequence>
<dbReference type="PANTHER" id="PTHR22847:SF637">
    <property type="entry name" value="WD REPEAT DOMAIN 5B"/>
    <property type="match status" value="1"/>
</dbReference>
<comment type="caution">
    <text evidence="6">The sequence shown here is derived from an EMBL/GenBank/DDBJ whole genome shotgun (WGS) entry which is preliminary data.</text>
</comment>
<dbReference type="InterPro" id="IPR011047">
    <property type="entry name" value="Quinoprotein_ADH-like_sf"/>
</dbReference>
<dbReference type="GO" id="GO:0007165">
    <property type="term" value="P:signal transduction"/>
    <property type="evidence" value="ECO:0007669"/>
    <property type="project" value="InterPro"/>
</dbReference>
<dbReference type="InterPro" id="IPR001680">
    <property type="entry name" value="WD40_rpt"/>
</dbReference>
<evidence type="ECO:0000259" key="5">
    <source>
        <dbReference type="Pfam" id="PF20703"/>
    </source>
</evidence>
<dbReference type="PROSITE" id="PS00678">
    <property type="entry name" value="WD_REPEATS_1"/>
    <property type="match status" value="2"/>
</dbReference>
<dbReference type="InterPro" id="IPR035897">
    <property type="entry name" value="Toll_tir_struct_dom_sf"/>
</dbReference>
<dbReference type="InterPro" id="IPR000157">
    <property type="entry name" value="TIR_dom"/>
</dbReference>
<dbReference type="SMART" id="SM00320">
    <property type="entry name" value="WD40"/>
    <property type="match status" value="7"/>
</dbReference>
<dbReference type="InterPro" id="IPR027417">
    <property type="entry name" value="P-loop_NTPase"/>
</dbReference>
<feature type="repeat" description="WD" evidence="3">
    <location>
        <begin position="961"/>
        <end position="992"/>
    </location>
</feature>
<dbReference type="PRINTS" id="PR00320">
    <property type="entry name" value="GPROTEINBRPT"/>
</dbReference>
<evidence type="ECO:0000256" key="2">
    <source>
        <dbReference type="ARBA" id="ARBA00022737"/>
    </source>
</evidence>
<keyword evidence="7" id="KW-1185">Reference proteome</keyword>
<evidence type="ECO:0000256" key="3">
    <source>
        <dbReference type="PROSITE-ProRule" id="PRU00221"/>
    </source>
</evidence>
<dbReference type="Gene3D" id="3.40.50.10140">
    <property type="entry name" value="Toll/interleukin-1 receptor homology (TIR) domain"/>
    <property type="match status" value="1"/>
</dbReference>
<dbReference type="InterPro" id="IPR015943">
    <property type="entry name" value="WD40/YVTN_repeat-like_dom_sf"/>
</dbReference>
<protein>
    <recommendedName>
        <fullName evidence="8">TIR domain-containing protein</fullName>
    </recommendedName>
</protein>
<dbReference type="Pfam" id="PF13676">
    <property type="entry name" value="TIR_2"/>
    <property type="match status" value="1"/>
</dbReference>